<dbReference type="SUPFAM" id="SSF56672">
    <property type="entry name" value="DNA/RNA polymerases"/>
    <property type="match status" value="1"/>
</dbReference>
<gene>
    <name evidence="2" type="ORF">K2173_014369</name>
</gene>
<accession>A0AAV8S5I1</accession>
<dbReference type="InterPro" id="IPR043502">
    <property type="entry name" value="DNA/RNA_pol_sf"/>
</dbReference>
<dbReference type="Proteomes" id="UP001159364">
    <property type="component" value="Unassembled WGS sequence"/>
</dbReference>
<evidence type="ECO:0000313" key="2">
    <source>
        <dbReference type="EMBL" id="KAJ8747308.1"/>
    </source>
</evidence>
<feature type="domain" description="Reverse transcriptase Ty1/copia-type" evidence="1">
    <location>
        <begin position="56"/>
        <end position="223"/>
    </location>
</feature>
<evidence type="ECO:0000259" key="1">
    <source>
        <dbReference type="Pfam" id="PF07727"/>
    </source>
</evidence>
<dbReference type="PANTHER" id="PTHR11439">
    <property type="entry name" value="GAG-POL-RELATED RETROTRANSPOSON"/>
    <property type="match status" value="1"/>
</dbReference>
<sequence>MRAELDALQQNHTWELVDLPPRKIAIGCKWVFRIKRKADGSIERYKARLVAKGYTQRWYLHQLDINNAFLHGDLDEEVYMQLSQGCAGDRNKVCKLVHSLYGLRQASRQWNAKLTSAFLHFGFTQASSDQTLFLRNDSDGFMALLVYVDDVILASDSMQAIRTIKQYLHDAFTIKDLGELKFFLGLEVARTLKGINICQKKYTLDLLRDTQFLKSKPVSTPILPETKLSKDGGSLLENVTSYRMLVGKLQYLTTTRPDISFVVQQLAQFLDSPTMTHLAAAHRVLRYLKGSIGQGLFFPSESDLQLKAFSDSDWGNCPDTRRSLTGYCVFLGSSLIS</sequence>
<evidence type="ECO:0000313" key="3">
    <source>
        <dbReference type="Proteomes" id="UP001159364"/>
    </source>
</evidence>
<comment type="caution">
    <text evidence="2">The sequence shown here is derived from an EMBL/GenBank/DDBJ whole genome shotgun (WGS) entry which is preliminary data.</text>
</comment>
<dbReference type="EMBL" id="JAIWQS010000197">
    <property type="protein sequence ID" value="KAJ8747308.1"/>
    <property type="molecule type" value="Genomic_DNA"/>
</dbReference>
<protein>
    <recommendedName>
        <fullName evidence="1">Reverse transcriptase Ty1/copia-type domain-containing protein</fullName>
    </recommendedName>
</protein>
<keyword evidence="3" id="KW-1185">Reference proteome</keyword>
<organism evidence="2 3">
    <name type="scientific">Erythroxylum novogranatense</name>
    <dbReference type="NCBI Taxonomy" id="1862640"/>
    <lineage>
        <taxon>Eukaryota</taxon>
        <taxon>Viridiplantae</taxon>
        <taxon>Streptophyta</taxon>
        <taxon>Embryophyta</taxon>
        <taxon>Tracheophyta</taxon>
        <taxon>Spermatophyta</taxon>
        <taxon>Magnoliopsida</taxon>
        <taxon>eudicotyledons</taxon>
        <taxon>Gunneridae</taxon>
        <taxon>Pentapetalae</taxon>
        <taxon>rosids</taxon>
        <taxon>fabids</taxon>
        <taxon>Malpighiales</taxon>
        <taxon>Erythroxylaceae</taxon>
        <taxon>Erythroxylum</taxon>
    </lineage>
</organism>
<dbReference type="PANTHER" id="PTHR11439:SF463">
    <property type="entry name" value="REVERSE TRANSCRIPTASE TY1_COPIA-TYPE DOMAIN-CONTAINING PROTEIN"/>
    <property type="match status" value="1"/>
</dbReference>
<name>A0AAV8S5I1_9ROSI</name>
<dbReference type="AlphaFoldDB" id="A0AAV8S5I1"/>
<proteinExistence type="predicted"/>
<reference evidence="2 3" key="1">
    <citation type="submission" date="2021-09" db="EMBL/GenBank/DDBJ databases">
        <title>Genomic insights and catalytic innovation underlie evolution of tropane alkaloids biosynthesis.</title>
        <authorList>
            <person name="Wang Y.-J."/>
            <person name="Tian T."/>
            <person name="Huang J.-P."/>
            <person name="Huang S.-X."/>
        </authorList>
    </citation>
    <scope>NUCLEOTIDE SEQUENCE [LARGE SCALE GENOMIC DNA]</scope>
    <source>
        <strain evidence="2">KIB-2018</strain>
        <tissue evidence="2">Leaf</tissue>
    </source>
</reference>
<dbReference type="InterPro" id="IPR013103">
    <property type="entry name" value="RVT_2"/>
</dbReference>
<dbReference type="Pfam" id="PF07727">
    <property type="entry name" value="RVT_2"/>
    <property type="match status" value="1"/>
</dbReference>